<dbReference type="eggNOG" id="COG0840">
    <property type="taxonomic scope" value="Bacteria"/>
</dbReference>
<evidence type="ECO:0000256" key="5">
    <source>
        <dbReference type="SAM" id="Phobius"/>
    </source>
</evidence>
<dbReference type="Pfam" id="PF00672">
    <property type="entry name" value="HAMP"/>
    <property type="match status" value="1"/>
</dbReference>
<evidence type="ECO:0008006" key="10">
    <source>
        <dbReference type="Google" id="ProtNLM"/>
    </source>
</evidence>
<feature type="domain" description="Methyl-accepting transducer" evidence="6">
    <location>
        <begin position="390"/>
        <end position="626"/>
    </location>
</feature>
<dbReference type="SMART" id="SM00283">
    <property type="entry name" value="MA"/>
    <property type="match status" value="1"/>
</dbReference>
<comment type="caution">
    <text evidence="8">The sequence shown here is derived from an EMBL/GenBank/DDBJ whole genome shotgun (WGS) entry which is preliminary data.</text>
</comment>
<comment type="similarity">
    <text evidence="3">Belongs to the methyl-accepting chemotaxis (MCP) protein family.</text>
</comment>
<gene>
    <name evidence="8" type="ORF">D104_00645</name>
</gene>
<dbReference type="GO" id="GO:0007165">
    <property type="term" value="P:signal transduction"/>
    <property type="evidence" value="ECO:0007669"/>
    <property type="project" value="UniProtKB-KW"/>
</dbReference>
<feature type="domain" description="HAMP" evidence="7">
    <location>
        <begin position="332"/>
        <end position="385"/>
    </location>
</feature>
<keyword evidence="9" id="KW-1185">Reference proteome</keyword>
<dbReference type="PANTHER" id="PTHR32089">
    <property type="entry name" value="METHYL-ACCEPTING CHEMOTAXIS PROTEIN MCPB"/>
    <property type="match status" value="1"/>
</dbReference>
<dbReference type="Gene3D" id="1.10.287.950">
    <property type="entry name" value="Methyl-accepting chemotaxis protein"/>
    <property type="match status" value="1"/>
</dbReference>
<keyword evidence="5" id="KW-0812">Transmembrane</keyword>
<evidence type="ECO:0000259" key="6">
    <source>
        <dbReference type="PROSITE" id="PS50111"/>
    </source>
</evidence>
<dbReference type="Pfam" id="PF00015">
    <property type="entry name" value="MCPsignal"/>
    <property type="match status" value="1"/>
</dbReference>
<feature type="transmembrane region" description="Helical" evidence="5">
    <location>
        <begin position="307"/>
        <end position="331"/>
    </location>
</feature>
<dbReference type="Gene3D" id="6.10.340.10">
    <property type="match status" value="1"/>
</dbReference>
<evidence type="ECO:0000256" key="3">
    <source>
        <dbReference type="ARBA" id="ARBA00029447"/>
    </source>
</evidence>
<dbReference type="STRING" id="1208321.D104_00645"/>
<dbReference type="FunFam" id="1.10.287.950:FF:000001">
    <property type="entry name" value="Methyl-accepting chemotaxis sensory transducer"/>
    <property type="match status" value="1"/>
</dbReference>
<evidence type="ECO:0000313" key="8">
    <source>
        <dbReference type="EMBL" id="ETI62587.1"/>
    </source>
</evidence>
<dbReference type="SUPFAM" id="SSF58104">
    <property type="entry name" value="Methyl-accepting chemotaxis protein (MCP) signaling domain"/>
    <property type="match status" value="1"/>
</dbReference>
<dbReference type="GO" id="GO:0006935">
    <property type="term" value="P:chemotaxis"/>
    <property type="evidence" value="ECO:0007669"/>
    <property type="project" value="InterPro"/>
</dbReference>
<name>W1S041_9GAMM</name>
<dbReference type="PANTHER" id="PTHR32089:SF112">
    <property type="entry name" value="LYSOZYME-LIKE PROTEIN-RELATED"/>
    <property type="match status" value="1"/>
</dbReference>
<dbReference type="PATRIC" id="fig|1208321.3.peg.128"/>
<accession>W1S041</accession>
<evidence type="ECO:0000256" key="1">
    <source>
        <dbReference type="ARBA" id="ARBA00004370"/>
    </source>
</evidence>
<sequence>MSVLSNLKVSHAVTIVGVVPSVFAVVIMALLVSYLNEGVKEGKLEKDIVKLSMAMDAVAHNHAVERGLTAGFLASKGQKNKAELSAQRQVADQAESTLLGLTANDFEALDQTQLELLVHPILVGFEDKASVRQSVDALSPNNGAFFYYSELNRHSLAAIKHAIFEIRDPHATKILESWLSLLWMKERAGQYRGALNGVFTEGRSSSEQQANIKAFIKDEQYWQEEYLEVATEQDKVLYKTMIAHADWGNVNKIANDFLASESLDEVTGPANWFAMATKKIGLIKTLSNKIEREVVVVSHELDQKATLFRAVLIVAFFLVIIPIIVFARIVIKSISQRVELINQALHAVSEQRDLTTNINNKSNDELGQIIVSLNGHLQHLKTSFFLMHEKASDSKVSMDQLGIASRNVLSETKAQFARTDQIAVAVEEMSLTSNAISEDMQLASKETESMQQQSSQGSERMRSILASMKKLSEEVMGGNKAVQDVTTQTEAIGAILQTIESIAEQTNLLALNAAIEAARAGEQGRGFAVVADEVRTLAQRTQGSTEEIRTTIESLILSGKNALNSMGECTQMADQTMGIVNENVSMIQSLFESIDRLNQTIERVATASEEQSQVSEEVNRNVQEVNDMSQGILESVSQTDKDTQTVNARFDEVLKEVNSYKLS</sequence>
<keyword evidence="2 4" id="KW-0807">Transducer</keyword>
<dbReference type="AlphaFoldDB" id="W1S041"/>
<dbReference type="PRINTS" id="PR00260">
    <property type="entry name" value="CHEMTRNSDUCR"/>
</dbReference>
<keyword evidence="5" id="KW-0472">Membrane</keyword>
<protein>
    <recommendedName>
        <fullName evidence="10">Methyl-accepting chemotaxis protein</fullName>
    </recommendedName>
</protein>
<dbReference type="InterPro" id="IPR004090">
    <property type="entry name" value="Chemotax_Me-accpt_rcpt"/>
</dbReference>
<dbReference type="InterPro" id="IPR004089">
    <property type="entry name" value="MCPsignal_dom"/>
</dbReference>
<evidence type="ECO:0000313" key="9">
    <source>
        <dbReference type="Proteomes" id="UP000018857"/>
    </source>
</evidence>
<dbReference type="EMBL" id="AYOZ01000001">
    <property type="protein sequence ID" value="ETI62587.1"/>
    <property type="molecule type" value="Genomic_DNA"/>
</dbReference>
<dbReference type="PROSITE" id="PS50885">
    <property type="entry name" value="HAMP"/>
    <property type="match status" value="1"/>
</dbReference>
<proteinExistence type="inferred from homology"/>
<dbReference type="InterPro" id="IPR013587">
    <property type="entry name" value="Nitrate/nitrite_sensing"/>
</dbReference>
<dbReference type="GO" id="GO:0004888">
    <property type="term" value="F:transmembrane signaling receptor activity"/>
    <property type="evidence" value="ECO:0007669"/>
    <property type="project" value="InterPro"/>
</dbReference>
<dbReference type="PROSITE" id="PS50111">
    <property type="entry name" value="CHEMOTAXIS_TRANSDUC_2"/>
    <property type="match status" value="1"/>
</dbReference>
<evidence type="ECO:0000256" key="2">
    <source>
        <dbReference type="ARBA" id="ARBA00023224"/>
    </source>
</evidence>
<organism evidence="8 9">
    <name type="scientific">Marinomonas profundimaris</name>
    <dbReference type="NCBI Taxonomy" id="1208321"/>
    <lineage>
        <taxon>Bacteria</taxon>
        <taxon>Pseudomonadati</taxon>
        <taxon>Pseudomonadota</taxon>
        <taxon>Gammaproteobacteria</taxon>
        <taxon>Oceanospirillales</taxon>
        <taxon>Oceanospirillaceae</taxon>
        <taxon>Marinomonas</taxon>
    </lineage>
</organism>
<reference evidence="8 9" key="1">
    <citation type="journal article" date="2014" name="Genome Announc.">
        <title>Draft Genome Sequence of Marinomonas sp. Strain D104, a Polycyclic Aromatic Hydrocarbon-Degrading Bacterium from the Deep-Sea Sediment of the Arctic Ocean.</title>
        <authorList>
            <person name="Dong C."/>
            <person name="Bai X."/>
            <person name="Lai Q."/>
            <person name="Xie Y."/>
            <person name="Chen X."/>
            <person name="Shao Z."/>
        </authorList>
    </citation>
    <scope>NUCLEOTIDE SEQUENCE [LARGE SCALE GENOMIC DNA]</scope>
    <source>
        <strain evidence="8 9">D104</strain>
    </source>
</reference>
<evidence type="ECO:0000259" key="7">
    <source>
        <dbReference type="PROSITE" id="PS50885"/>
    </source>
</evidence>
<dbReference type="RefSeq" id="WP_024022352.1">
    <property type="nucleotide sequence ID" value="NZ_AYOZ01000001.1"/>
</dbReference>
<dbReference type="OrthoDB" id="2489132at2"/>
<evidence type="ECO:0000256" key="4">
    <source>
        <dbReference type="PROSITE-ProRule" id="PRU00284"/>
    </source>
</evidence>
<dbReference type="Proteomes" id="UP000018857">
    <property type="component" value="Unassembled WGS sequence"/>
</dbReference>
<dbReference type="InterPro" id="IPR003660">
    <property type="entry name" value="HAMP_dom"/>
</dbReference>
<keyword evidence="5" id="KW-1133">Transmembrane helix</keyword>
<dbReference type="GO" id="GO:0016020">
    <property type="term" value="C:membrane"/>
    <property type="evidence" value="ECO:0007669"/>
    <property type="project" value="UniProtKB-SubCell"/>
</dbReference>
<dbReference type="Pfam" id="PF08376">
    <property type="entry name" value="NIT"/>
    <property type="match status" value="1"/>
</dbReference>
<comment type="subcellular location">
    <subcellularLocation>
        <location evidence="1">Membrane</location>
    </subcellularLocation>
</comment>
<feature type="transmembrane region" description="Helical" evidence="5">
    <location>
        <begin position="12"/>
        <end position="35"/>
    </location>
</feature>